<keyword evidence="5" id="KW-0325">Glycoprotein</keyword>
<comment type="subcellular location">
    <subcellularLocation>
        <location evidence="1">Membrane</location>
        <topology evidence="1">Lipid-anchor</topology>
        <topology evidence="1">GPI-anchor</topology>
    </subcellularLocation>
    <subcellularLocation>
        <location evidence="2">Secreted</location>
    </subcellularLocation>
</comment>
<keyword evidence="5" id="KW-0336">GPI-anchor</keyword>
<evidence type="ECO:0000256" key="7">
    <source>
        <dbReference type="ARBA" id="ARBA00023157"/>
    </source>
</evidence>
<evidence type="ECO:0000256" key="11">
    <source>
        <dbReference type="SAM" id="SignalP"/>
    </source>
</evidence>
<keyword evidence="6 11" id="KW-0732">Signal</keyword>
<dbReference type="EMBL" id="KN832890">
    <property type="protein sequence ID" value="KIM94302.1"/>
    <property type="molecule type" value="Genomic_DNA"/>
</dbReference>
<feature type="chain" id="PRO_5002162828" description="CFEM domain-containing protein" evidence="11">
    <location>
        <begin position="24"/>
        <end position="218"/>
    </location>
</feature>
<name>A0A0C3CX82_OIDMZ</name>
<reference evidence="14" key="2">
    <citation type="submission" date="2015-01" db="EMBL/GenBank/DDBJ databases">
        <title>Evolutionary Origins and Diversification of the Mycorrhizal Mutualists.</title>
        <authorList>
            <consortium name="DOE Joint Genome Institute"/>
            <consortium name="Mycorrhizal Genomics Consortium"/>
            <person name="Kohler A."/>
            <person name="Kuo A."/>
            <person name="Nagy L.G."/>
            <person name="Floudas D."/>
            <person name="Copeland A."/>
            <person name="Barry K.W."/>
            <person name="Cichocki N."/>
            <person name="Veneault-Fourrey C."/>
            <person name="LaButti K."/>
            <person name="Lindquist E.A."/>
            <person name="Lipzen A."/>
            <person name="Lundell T."/>
            <person name="Morin E."/>
            <person name="Murat C."/>
            <person name="Riley R."/>
            <person name="Ohm R."/>
            <person name="Sun H."/>
            <person name="Tunlid A."/>
            <person name="Henrissat B."/>
            <person name="Grigoriev I.V."/>
            <person name="Hibbett D.S."/>
            <person name="Martin F."/>
        </authorList>
    </citation>
    <scope>NUCLEOTIDE SEQUENCE [LARGE SCALE GENOMIC DNA]</scope>
    <source>
        <strain evidence="14">Zn</strain>
    </source>
</reference>
<dbReference type="Proteomes" id="UP000054321">
    <property type="component" value="Unassembled WGS sequence"/>
</dbReference>
<evidence type="ECO:0000256" key="10">
    <source>
        <dbReference type="SAM" id="Phobius"/>
    </source>
</evidence>
<protein>
    <recommendedName>
        <fullName evidence="12">CFEM domain-containing protein</fullName>
    </recommendedName>
</protein>
<organism evidence="13 14">
    <name type="scientific">Oidiodendron maius (strain Zn)</name>
    <dbReference type="NCBI Taxonomy" id="913774"/>
    <lineage>
        <taxon>Eukaryota</taxon>
        <taxon>Fungi</taxon>
        <taxon>Dikarya</taxon>
        <taxon>Ascomycota</taxon>
        <taxon>Pezizomycotina</taxon>
        <taxon>Leotiomycetes</taxon>
        <taxon>Leotiomycetes incertae sedis</taxon>
        <taxon>Myxotrichaceae</taxon>
        <taxon>Oidiodendron</taxon>
    </lineage>
</organism>
<feature type="transmembrane region" description="Helical" evidence="10">
    <location>
        <begin position="157"/>
        <end position="178"/>
    </location>
</feature>
<evidence type="ECO:0000256" key="1">
    <source>
        <dbReference type="ARBA" id="ARBA00004589"/>
    </source>
</evidence>
<keyword evidence="4" id="KW-0964">Secreted</keyword>
<evidence type="ECO:0000313" key="13">
    <source>
        <dbReference type="EMBL" id="KIM94302.1"/>
    </source>
</evidence>
<evidence type="ECO:0000256" key="4">
    <source>
        <dbReference type="ARBA" id="ARBA00022525"/>
    </source>
</evidence>
<evidence type="ECO:0000256" key="8">
    <source>
        <dbReference type="ARBA" id="ARBA00023288"/>
    </source>
</evidence>
<evidence type="ECO:0000256" key="2">
    <source>
        <dbReference type="ARBA" id="ARBA00004613"/>
    </source>
</evidence>
<accession>A0A0C3CX82</accession>
<sequence length="218" mass="22770">MKSLPTRILLFVVALARLAQFQATTISAFSTFGACGRECIESAINDGFTSFTCSAVATPASCVCQQVASNLVHDEIVSCVNYRCAPSSTSIATQIFESYCGGDVFPTTVIQAATTASSLPVVPQSSTSQTQTPSSSTTSSSAQTSATGSHLSKSDKIAIGITVPLGVIVIIVVILGMWTRWIPRAIRHARHGAAHAPVGNNASSHQLNNLPATFPTRP</sequence>
<comment type="similarity">
    <text evidence="3">Belongs to the RBT5 family.</text>
</comment>
<proteinExistence type="inferred from homology"/>
<dbReference type="GO" id="GO:0098552">
    <property type="term" value="C:side of membrane"/>
    <property type="evidence" value="ECO:0007669"/>
    <property type="project" value="UniProtKB-KW"/>
</dbReference>
<evidence type="ECO:0000313" key="14">
    <source>
        <dbReference type="Proteomes" id="UP000054321"/>
    </source>
</evidence>
<reference evidence="13 14" key="1">
    <citation type="submission" date="2014-04" db="EMBL/GenBank/DDBJ databases">
        <authorList>
            <consortium name="DOE Joint Genome Institute"/>
            <person name="Kuo A."/>
            <person name="Martino E."/>
            <person name="Perotto S."/>
            <person name="Kohler A."/>
            <person name="Nagy L.G."/>
            <person name="Floudas D."/>
            <person name="Copeland A."/>
            <person name="Barry K.W."/>
            <person name="Cichocki N."/>
            <person name="Veneault-Fourrey C."/>
            <person name="LaButti K."/>
            <person name="Lindquist E.A."/>
            <person name="Lipzen A."/>
            <person name="Lundell T."/>
            <person name="Morin E."/>
            <person name="Murat C."/>
            <person name="Sun H."/>
            <person name="Tunlid A."/>
            <person name="Henrissat B."/>
            <person name="Grigoriev I.V."/>
            <person name="Hibbett D.S."/>
            <person name="Martin F."/>
            <person name="Nordberg H.P."/>
            <person name="Cantor M.N."/>
            <person name="Hua S.X."/>
        </authorList>
    </citation>
    <scope>NUCLEOTIDE SEQUENCE [LARGE SCALE GENOMIC DNA]</scope>
    <source>
        <strain evidence="13 14">Zn</strain>
    </source>
</reference>
<keyword evidence="8" id="KW-0449">Lipoprotein</keyword>
<dbReference type="InterPro" id="IPR008427">
    <property type="entry name" value="Extracellular_membr_CFEM_dom"/>
</dbReference>
<feature type="signal peptide" evidence="11">
    <location>
        <begin position="1"/>
        <end position="23"/>
    </location>
</feature>
<keyword evidence="10" id="KW-1133">Transmembrane helix</keyword>
<dbReference type="Pfam" id="PF05730">
    <property type="entry name" value="CFEM"/>
    <property type="match status" value="1"/>
</dbReference>
<keyword evidence="14" id="KW-1185">Reference proteome</keyword>
<evidence type="ECO:0000256" key="3">
    <source>
        <dbReference type="ARBA" id="ARBA00010031"/>
    </source>
</evidence>
<feature type="compositionally biased region" description="Polar residues" evidence="9">
    <location>
        <begin position="200"/>
        <end position="211"/>
    </location>
</feature>
<dbReference type="PROSITE" id="PS51257">
    <property type="entry name" value="PROKAR_LIPOPROTEIN"/>
    <property type="match status" value="1"/>
</dbReference>
<dbReference type="GO" id="GO:0005576">
    <property type="term" value="C:extracellular region"/>
    <property type="evidence" value="ECO:0007669"/>
    <property type="project" value="UniProtKB-SubCell"/>
</dbReference>
<feature type="region of interest" description="Disordered" evidence="9">
    <location>
        <begin position="197"/>
        <end position="218"/>
    </location>
</feature>
<dbReference type="HOGENOM" id="CLU_1267226_0_0_1"/>
<evidence type="ECO:0000259" key="12">
    <source>
        <dbReference type="Pfam" id="PF05730"/>
    </source>
</evidence>
<dbReference type="InParanoid" id="A0A0C3CX82"/>
<keyword evidence="10" id="KW-0812">Transmembrane</keyword>
<feature type="domain" description="CFEM" evidence="12">
    <location>
        <begin position="30"/>
        <end position="100"/>
    </location>
</feature>
<keyword evidence="10" id="KW-0472">Membrane</keyword>
<evidence type="ECO:0000256" key="5">
    <source>
        <dbReference type="ARBA" id="ARBA00022622"/>
    </source>
</evidence>
<feature type="region of interest" description="Disordered" evidence="9">
    <location>
        <begin position="121"/>
        <end position="148"/>
    </location>
</feature>
<gene>
    <name evidence="13" type="ORF">OIDMADRAFT_60636</name>
</gene>
<keyword evidence="7" id="KW-1015">Disulfide bond</keyword>
<dbReference type="AlphaFoldDB" id="A0A0C3CX82"/>
<evidence type="ECO:0000256" key="9">
    <source>
        <dbReference type="SAM" id="MobiDB-lite"/>
    </source>
</evidence>
<evidence type="ECO:0000256" key="6">
    <source>
        <dbReference type="ARBA" id="ARBA00022729"/>
    </source>
</evidence>
<feature type="compositionally biased region" description="Low complexity" evidence="9">
    <location>
        <begin position="123"/>
        <end position="147"/>
    </location>
</feature>